<dbReference type="AlphaFoldDB" id="A0A9X7UBN2"/>
<dbReference type="InterPro" id="IPR036806">
    <property type="entry name" value="YozE_SAM-like_sf"/>
</dbReference>
<dbReference type="EMBL" id="CP060122">
    <property type="protein sequence ID" value="QNG47383.1"/>
    <property type="molecule type" value="Genomic_DNA"/>
</dbReference>
<dbReference type="InterPro" id="IPR023089">
    <property type="entry name" value="YozE_SAM-like"/>
</dbReference>
<feature type="domain" description="YozE SAM-like" evidence="1">
    <location>
        <begin position="17"/>
        <end position="55"/>
    </location>
</feature>
<evidence type="ECO:0000313" key="3">
    <source>
        <dbReference type="Proteomes" id="UP000515377"/>
    </source>
</evidence>
<dbReference type="Proteomes" id="UP000515377">
    <property type="component" value="Chromosome"/>
</dbReference>
<dbReference type="Gene3D" id="1.10.150.260">
    <property type="entry name" value="YozE SAM-like"/>
    <property type="match status" value="1"/>
</dbReference>
<evidence type="ECO:0000313" key="2">
    <source>
        <dbReference type="EMBL" id="QNG47383.1"/>
    </source>
</evidence>
<dbReference type="SUPFAM" id="SSF140652">
    <property type="entry name" value="YozE-like"/>
    <property type="match status" value="1"/>
</dbReference>
<proteinExistence type="predicted"/>
<sequence length="80" mass="9091">MEHADPSQFANANKPPFGQWLIEQEKRDGAIGELAKHAKADRSFPRTGTVKDVWKRLNTMQVEGDLYDAMEEAELDYLAL</sequence>
<protein>
    <recommendedName>
        <fullName evidence="1">YozE SAM-like domain-containing protein</fullName>
    </recommendedName>
</protein>
<accession>A0A9X7UBN2</accession>
<dbReference type="Pfam" id="PF06855">
    <property type="entry name" value="YozE_SAM_like"/>
    <property type="match status" value="1"/>
</dbReference>
<evidence type="ECO:0000259" key="1">
    <source>
        <dbReference type="Pfam" id="PF06855"/>
    </source>
</evidence>
<organism evidence="2 3">
    <name type="scientific">Sphingobium yanoikuyae</name>
    <name type="common">Sphingomonas yanoikuyae</name>
    <dbReference type="NCBI Taxonomy" id="13690"/>
    <lineage>
        <taxon>Bacteria</taxon>
        <taxon>Pseudomonadati</taxon>
        <taxon>Pseudomonadota</taxon>
        <taxon>Alphaproteobacteria</taxon>
        <taxon>Sphingomonadales</taxon>
        <taxon>Sphingomonadaceae</taxon>
        <taxon>Sphingobium</taxon>
    </lineage>
</organism>
<reference evidence="2 3" key="1">
    <citation type="submission" date="2020-07" db="EMBL/GenBank/DDBJ databases">
        <title>Whole genome sequence of Sphingobium yanoikuyae A3.</title>
        <authorList>
            <person name="Han S.-S."/>
        </authorList>
    </citation>
    <scope>NUCLEOTIDE SEQUENCE [LARGE SCALE GENOMIC DNA]</scope>
    <source>
        <strain evidence="2 3">A3</strain>
    </source>
</reference>
<gene>
    <name evidence="2" type="ORF">H3V42_07175</name>
</gene>
<name>A0A9X7UBN2_SPHYA</name>